<keyword evidence="2" id="KW-1185">Reference proteome</keyword>
<organism evidence="1 2">
    <name type="scientific">Bos mutus</name>
    <name type="common">wild yak</name>
    <dbReference type="NCBI Taxonomy" id="72004"/>
    <lineage>
        <taxon>Eukaryota</taxon>
        <taxon>Metazoa</taxon>
        <taxon>Chordata</taxon>
        <taxon>Craniata</taxon>
        <taxon>Vertebrata</taxon>
        <taxon>Euteleostomi</taxon>
        <taxon>Mammalia</taxon>
        <taxon>Eutheria</taxon>
        <taxon>Laurasiatheria</taxon>
        <taxon>Artiodactyla</taxon>
        <taxon>Ruminantia</taxon>
        <taxon>Pecora</taxon>
        <taxon>Bovidae</taxon>
        <taxon>Bovinae</taxon>
        <taxon>Bos</taxon>
    </lineage>
</organism>
<gene>
    <name evidence="1" type="ORF">E5288_WYG020312</name>
</gene>
<sequence>MDRLPRFRCATRHLYYLEFQKLLSRHEVTVHSLLLTCVSYPDNIGARKKRKTLNVIKSMVPASIRTPMGVSSCLENARVRRNTAASSSFSIGVSTAAADTPHSIPEVLWGHRGISLKVEQVGETKLNSDMTGKCQRPFTWYHLRKEDNKDEEGLMKNFNSCMKHKL</sequence>
<dbReference type="EMBL" id="VBQZ03001121">
    <property type="protein sequence ID" value="MXQ99778.1"/>
    <property type="molecule type" value="Genomic_DNA"/>
</dbReference>
<comment type="caution">
    <text evidence="1">The sequence shown here is derived from an EMBL/GenBank/DDBJ whole genome shotgun (WGS) entry which is preliminary data.</text>
</comment>
<accession>A0A6B0SAG5</accession>
<dbReference type="Proteomes" id="UP000322234">
    <property type="component" value="Unassembled WGS sequence"/>
</dbReference>
<evidence type="ECO:0000313" key="2">
    <source>
        <dbReference type="Proteomes" id="UP000322234"/>
    </source>
</evidence>
<name>A0A6B0SAG5_9CETA</name>
<evidence type="ECO:0000313" key="1">
    <source>
        <dbReference type="EMBL" id="MXQ99778.1"/>
    </source>
</evidence>
<reference evidence="1" key="1">
    <citation type="submission" date="2019-10" db="EMBL/GenBank/DDBJ databases">
        <title>The sequence and de novo assembly of the wild yak genome.</title>
        <authorList>
            <person name="Liu Y."/>
        </authorList>
    </citation>
    <scope>NUCLEOTIDE SEQUENCE [LARGE SCALE GENOMIC DNA]</scope>
    <source>
        <strain evidence="1">WY2019</strain>
    </source>
</reference>
<proteinExistence type="predicted"/>
<dbReference type="AlphaFoldDB" id="A0A6B0SAG5"/>
<protein>
    <submittedName>
        <fullName evidence="1">Uncharacterized protein</fullName>
    </submittedName>
</protein>